<name>A0A1E5PK03_9ACTN</name>
<proteinExistence type="predicted"/>
<feature type="chain" id="PRO_5009183420" description="Secreted protein" evidence="1">
    <location>
        <begin position="32"/>
        <end position="108"/>
    </location>
</feature>
<dbReference type="InterPro" id="IPR045935">
    <property type="entry name" value="DUF6355"/>
</dbReference>
<keyword evidence="3" id="KW-1185">Reference proteome</keyword>
<evidence type="ECO:0008006" key="4">
    <source>
        <dbReference type="Google" id="ProtNLM"/>
    </source>
</evidence>
<dbReference type="Pfam" id="PF19882">
    <property type="entry name" value="DUF6355"/>
    <property type="match status" value="1"/>
</dbReference>
<reference evidence="2 3" key="1">
    <citation type="submission" date="2016-08" db="EMBL/GenBank/DDBJ databases">
        <title>Complete genome sequence of Streptomyces agglomeratus strain 6-3-2, a novel anti-MRSA actinomycete isolated from Wuli of Tebit, China.</title>
        <authorList>
            <person name="Chen X."/>
        </authorList>
    </citation>
    <scope>NUCLEOTIDE SEQUENCE [LARGE SCALE GENOMIC DNA]</scope>
    <source>
        <strain evidence="2 3">6-3-2</strain>
    </source>
</reference>
<feature type="signal peptide" evidence="1">
    <location>
        <begin position="1"/>
        <end position="31"/>
    </location>
</feature>
<comment type="caution">
    <text evidence="2">The sequence shown here is derived from an EMBL/GenBank/DDBJ whole genome shotgun (WGS) entry which is preliminary data.</text>
</comment>
<evidence type="ECO:0000313" key="2">
    <source>
        <dbReference type="EMBL" id="OEJ29869.1"/>
    </source>
</evidence>
<dbReference type="EMBL" id="MEHJ01000001">
    <property type="protein sequence ID" value="OEJ29869.1"/>
    <property type="molecule type" value="Genomic_DNA"/>
</dbReference>
<keyword evidence="1" id="KW-0732">Signal</keyword>
<protein>
    <recommendedName>
        <fullName evidence="4">Secreted protein</fullName>
    </recommendedName>
</protein>
<accession>A0A1E5PK03</accession>
<sequence>MSTTARRRTRWSALAGAVVLTLTTTVGVATASARTGGVQLADKPCGYSESDRRAWYNHCTTDGSRIQIRVDVVHGPDFNTCAEPGVNTLGWAFKYRNAWYTGKLCRPL</sequence>
<evidence type="ECO:0000313" key="3">
    <source>
        <dbReference type="Proteomes" id="UP000095759"/>
    </source>
</evidence>
<dbReference type="Proteomes" id="UP000095759">
    <property type="component" value="Unassembled WGS sequence"/>
</dbReference>
<organism evidence="2 3">
    <name type="scientific">Streptomyces agglomeratus</name>
    <dbReference type="NCBI Taxonomy" id="285458"/>
    <lineage>
        <taxon>Bacteria</taxon>
        <taxon>Bacillati</taxon>
        <taxon>Actinomycetota</taxon>
        <taxon>Actinomycetes</taxon>
        <taxon>Kitasatosporales</taxon>
        <taxon>Streptomycetaceae</taxon>
        <taxon>Streptomyces</taxon>
    </lineage>
</organism>
<gene>
    <name evidence="2" type="ORF">AS594_32445</name>
</gene>
<dbReference type="AlphaFoldDB" id="A0A1E5PK03"/>
<evidence type="ECO:0000256" key="1">
    <source>
        <dbReference type="SAM" id="SignalP"/>
    </source>
</evidence>